<reference evidence="1 2" key="1">
    <citation type="journal article" date="2018" name="Sci. Rep.">
        <title>Genomic signatures of local adaptation to the degree of environmental predictability in rotifers.</title>
        <authorList>
            <person name="Franch-Gras L."/>
            <person name="Hahn C."/>
            <person name="Garcia-Roger E.M."/>
            <person name="Carmona M.J."/>
            <person name="Serra M."/>
            <person name="Gomez A."/>
        </authorList>
    </citation>
    <scope>NUCLEOTIDE SEQUENCE [LARGE SCALE GENOMIC DNA]</scope>
    <source>
        <strain evidence="1">HYR1</strain>
    </source>
</reference>
<comment type="caution">
    <text evidence="1">The sequence shown here is derived from an EMBL/GenBank/DDBJ whole genome shotgun (WGS) entry which is preliminary data.</text>
</comment>
<proteinExistence type="predicted"/>
<dbReference type="Proteomes" id="UP000276133">
    <property type="component" value="Unassembled WGS sequence"/>
</dbReference>
<evidence type="ECO:0000313" key="2">
    <source>
        <dbReference type="Proteomes" id="UP000276133"/>
    </source>
</evidence>
<dbReference type="EMBL" id="REGN01000561">
    <property type="protein sequence ID" value="RNA41084.1"/>
    <property type="molecule type" value="Genomic_DNA"/>
</dbReference>
<dbReference type="AlphaFoldDB" id="A0A3M7SZ82"/>
<sequence>MAALSFKTLGDTANYISKNSTGFSYKIVPLRINEKVNGKKRSDHQKAKVWCILHDDIIGVTWMEKEKCYIKFITTKSVIHKTGHF</sequence>
<keyword evidence="2" id="KW-1185">Reference proteome</keyword>
<organism evidence="1 2">
    <name type="scientific">Brachionus plicatilis</name>
    <name type="common">Marine rotifer</name>
    <name type="synonym">Brachionus muelleri</name>
    <dbReference type="NCBI Taxonomy" id="10195"/>
    <lineage>
        <taxon>Eukaryota</taxon>
        <taxon>Metazoa</taxon>
        <taxon>Spiralia</taxon>
        <taxon>Gnathifera</taxon>
        <taxon>Rotifera</taxon>
        <taxon>Eurotatoria</taxon>
        <taxon>Monogononta</taxon>
        <taxon>Pseudotrocha</taxon>
        <taxon>Ploima</taxon>
        <taxon>Brachionidae</taxon>
        <taxon>Brachionus</taxon>
    </lineage>
</organism>
<accession>A0A3M7SZ82</accession>
<name>A0A3M7SZ82_BRAPC</name>
<gene>
    <name evidence="1" type="ORF">BpHYR1_035086</name>
</gene>
<protein>
    <submittedName>
        <fullName evidence="1">Uncharacterized protein</fullName>
    </submittedName>
</protein>
<evidence type="ECO:0000313" key="1">
    <source>
        <dbReference type="EMBL" id="RNA41084.1"/>
    </source>
</evidence>